<keyword evidence="6" id="KW-1185">Reference proteome</keyword>
<dbReference type="SUPFAM" id="SSF51445">
    <property type="entry name" value="(Trans)glycosidases"/>
    <property type="match status" value="1"/>
</dbReference>
<keyword evidence="3" id="KW-0325">Glycoprotein</keyword>
<evidence type="ECO:0000313" key="6">
    <source>
        <dbReference type="Proteomes" id="UP000669903"/>
    </source>
</evidence>
<evidence type="ECO:0000256" key="2">
    <source>
        <dbReference type="ARBA" id="ARBA00023157"/>
    </source>
</evidence>
<dbReference type="InterPro" id="IPR018155">
    <property type="entry name" value="Hyaluronidase"/>
</dbReference>
<dbReference type="InterPro" id="IPR017853">
    <property type="entry name" value="GH"/>
</dbReference>
<dbReference type="GO" id="GO:0030214">
    <property type="term" value="P:hyaluronan catabolic process"/>
    <property type="evidence" value="ECO:0007669"/>
    <property type="project" value="TreeGrafter"/>
</dbReference>
<keyword evidence="4" id="KW-0378">Hydrolase</keyword>
<dbReference type="Proteomes" id="UP000669903">
    <property type="component" value="Unassembled WGS sequence"/>
</dbReference>
<dbReference type="GO" id="GO:0005975">
    <property type="term" value="P:carbohydrate metabolic process"/>
    <property type="evidence" value="ECO:0007669"/>
    <property type="project" value="InterPro"/>
</dbReference>
<dbReference type="Gene3D" id="3.20.20.70">
    <property type="entry name" value="Aldolase class I"/>
    <property type="match status" value="1"/>
</dbReference>
<evidence type="ECO:0000256" key="1">
    <source>
        <dbReference type="ARBA" id="ARBA00008871"/>
    </source>
</evidence>
<dbReference type="EMBL" id="JAANIC010001141">
    <property type="protein sequence ID" value="KAG5347117.1"/>
    <property type="molecule type" value="Genomic_DNA"/>
</dbReference>
<evidence type="ECO:0000256" key="4">
    <source>
        <dbReference type="RuleBase" id="RU610713"/>
    </source>
</evidence>
<keyword evidence="4" id="KW-0326">Glycosidase</keyword>
<dbReference type="AlphaFoldDB" id="A0A836KEG2"/>
<accession>A0A836KEG2</accession>
<dbReference type="GO" id="GO:0006952">
    <property type="term" value="P:defense response"/>
    <property type="evidence" value="ECO:0007669"/>
    <property type="project" value="InterPro"/>
</dbReference>
<dbReference type="Pfam" id="PF01630">
    <property type="entry name" value="Glyco_hydro_56"/>
    <property type="match status" value="1"/>
</dbReference>
<keyword evidence="2" id="KW-1015">Disulfide bond</keyword>
<evidence type="ECO:0000256" key="3">
    <source>
        <dbReference type="ARBA" id="ARBA00023180"/>
    </source>
</evidence>
<organism evidence="5 6">
    <name type="scientific">Acromyrmex charruanus</name>
    <dbReference type="NCBI Taxonomy" id="2715315"/>
    <lineage>
        <taxon>Eukaryota</taxon>
        <taxon>Metazoa</taxon>
        <taxon>Ecdysozoa</taxon>
        <taxon>Arthropoda</taxon>
        <taxon>Hexapoda</taxon>
        <taxon>Insecta</taxon>
        <taxon>Pterygota</taxon>
        <taxon>Neoptera</taxon>
        <taxon>Endopterygota</taxon>
        <taxon>Hymenoptera</taxon>
        <taxon>Apocrita</taxon>
        <taxon>Aculeata</taxon>
        <taxon>Formicoidea</taxon>
        <taxon>Formicidae</taxon>
        <taxon>Myrmicinae</taxon>
        <taxon>Acromyrmex</taxon>
    </lineage>
</organism>
<name>A0A836KEG2_9HYME</name>
<reference evidence="5" key="1">
    <citation type="submission" date="2020-03" db="EMBL/GenBank/DDBJ databases">
        <title>Relaxed selection underlies rapid genomic changes in the transitions from sociality to social parasitism in ants.</title>
        <authorList>
            <person name="Bi X."/>
        </authorList>
    </citation>
    <scope>NUCLEOTIDE SEQUENCE</scope>
    <source>
        <strain evidence="5">BGI-DK2014a</strain>
        <tissue evidence="5">Whole body</tissue>
    </source>
</reference>
<feature type="non-terminal residue" evidence="5">
    <location>
        <position position="1"/>
    </location>
</feature>
<dbReference type="PRINTS" id="PR00846">
    <property type="entry name" value="GLHYDRLASE56"/>
</dbReference>
<feature type="non-terminal residue" evidence="5">
    <location>
        <position position="388"/>
    </location>
</feature>
<dbReference type="PRINTS" id="PR00847">
    <property type="entry name" value="HYALURONDASE"/>
</dbReference>
<sequence length="388" mass="45504">MCNQYNVIFDDLKDFGIHQNTMDEFRGEEIAILYDPGMFPALLTDKTGTITNIRNGGVPQEGDLKKHLEMFQKHLIKQIPDGSFSGIGVIDFESWRPIFRQNWASLEPYKTLSIKLEHKRHPFWSESAIKKEAKRRFEKYARIFMEETLNMAKKLRPKAKWGYYGYPYCFNQTPGQPTAHCNRQTMAENNEMSWLFTLEDVYLSSVYLRQEIRGEDRVGFVKGRVSEALRMAGKIPRKQQVLPYYWFKYQDNRDNFLSEKDTENTFNTIANLGSDGLIIWGSSEDTNTEQKCKDLLQYVRTILGPAIKRISSEISVVSRHHLNEMHELDWDNIRILDTEQSLMKRRISEMIHIKRQTRGINKQSDTEGLPDVYLPLLKKDLSFCNKQF</sequence>
<dbReference type="PANTHER" id="PTHR11769:SF35">
    <property type="entry name" value="HYALURONIDASE"/>
    <property type="match status" value="1"/>
</dbReference>
<comment type="similarity">
    <text evidence="1 4">Belongs to the glycosyl hydrolase 56 family.</text>
</comment>
<evidence type="ECO:0000313" key="5">
    <source>
        <dbReference type="EMBL" id="KAG5347117.1"/>
    </source>
</evidence>
<dbReference type="PANTHER" id="PTHR11769">
    <property type="entry name" value="HYALURONIDASE"/>
    <property type="match status" value="1"/>
</dbReference>
<gene>
    <name evidence="5" type="primary">Huga</name>
    <name evidence="5" type="ORF">G6Z76_0010462</name>
</gene>
<dbReference type="InterPro" id="IPR013785">
    <property type="entry name" value="Aldolase_TIM"/>
</dbReference>
<proteinExistence type="inferred from homology"/>
<dbReference type="EC" id="3.2.1.35" evidence="4"/>
<dbReference type="InterPro" id="IPR001329">
    <property type="entry name" value="Venom_Hyaluronidase"/>
</dbReference>
<comment type="catalytic activity">
    <reaction evidence="4">
        <text>Random hydrolysis of (1-&gt;4)-linkages between N-acetyl-beta-D-glucosamine and D-glucuronate residues in hyaluronate.</text>
        <dbReference type="EC" id="3.2.1.35"/>
    </reaction>
</comment>
<dbReference type="GO" id="GO:0004415">
    <property type="term" value="F:hyalurononglucosaminidase activity"/>
    <property type="evidence" value="ECO:0007669"/>
    <property type="project" value="UniProtKB-UniRule"/>
</dbReference>
<protein>
    <recommendedName>
        <fullName evidence="4">Hyaluronidase</fullName>
        <ecNumber evidence="4">3.2.1.35</ecNumber>
    </recommendedName>
</protein>
<comment type="caution">
    <text evidence="5">The sequence shown here is derived from an EMBL/GenBank/DDBJ whole genome shotgun (WGS) entry which is preliminary data.</text>
</comment>